<gene>
    <name evidence="1" type="ORF">BCF33_1868</name>
</gene>
<proteinExistence type="predicted"/>
<comment type="caution">
    <text evidence="1">The sequence shown here is derived from an EMBL/GenBank/DDBJ whole genome shotgun (WGS) entry which is preliminary data.</text>
</comment>
<dbReference type="EMBL" id="PVTT01000002">
    <property type="protein sequence ID" value="PRY93003.1"/>
    <property type="molecule type" value="Genomic_DNA"/>
</dbReference>
<dbReference type="RefSeq" id="WP_106160640.1">
    <property type="nucleotide sequence ID" value="NZ_PVTT01000002.1"/>
</dbReference>
<accession>A0A2T0X221</accession>
<dbReference type="AlphaFoldDB" id="A0A2T0X221"/>
<dbReference type="OrthoDB" id="7871110at2"/>
<sequence>MARGAALDGWSRFVRLAKIMLPVLSLALLSVLFLLSRDHGTVPTIPYSDAEIDALAREQRLRAPDFAGVTQDGDAIRITAEEGRPDPREPSVVTAAGLSVTLQGTARDVALDAAVGRIDPASGTFSLGGGLTVRTSDGYDLDADGLDGRLDLTAMRSTGPVDGAGPLGDLSAGLLTLDAEGLTFDDGVALVYRPPT</sequence>
<dbReference type="Proteomes" id="UP000238801">
    <property type="component" value="Unassembled WGS sequence"/>
</dbReference>
<evidence type="ECO:0000313" key="2">
    <source>
        <dbReference type="Proteomes" id="UP000238801"/>
    </source>
</evidence>
<evidence type="ECO:0000313" key="1">
    <source>
        <dbReference type="EMBL" id="PRY93003.1"/>
    </source>
</evidence>
<keyword evidence="2" id="KW-1185">Reference proteome</keyword>
<protein>
    <submittedName>
        <fullName evidence="1">Lipopolysaccharide export system protein LptC</fullName>
    </submittedName>
</protein>
<reference evidence="1 2" key="1">
    <citation type="submission" date="2018-03" db="EMBL/GenBank/DDBJ databases">
        <title>Genomic Encyclopedia of Archaeal and Bacterial Type Strains, Phase II (KMG-II): from individual species to whole genera.</title>
        <authorList>
            <person name="Goeker M."/>
        </authorList>
    </citation>
    <scope>NUCLEOTIDE SEQUENCE [LARGE SCALE GENOMIC DNA]</scope>
    <source>
        <strain evidence="1 2">DSM 29318</strain>
    </source>
</reference>
<name>A0A2T0X221_9RHOB</name>
<organism evidence="1 2">
    <name type="scientific">Hasllibacter halocynthiae</name>
    <dbReference type="NCBI Taxonomy" id="595589"/>
    <lineage>
        <taxon>Bacteria</taxon>
        <taxon>Pseudomonadati</taxon>
        <taxon>Pseudomonadota</taxon>
        <taxon>Alphaproteobacteria</taxon>
        <taxon>Rhodobacterales</taxon>
        <taxon>Roseobacteraceae</taxon>
        <taxon>Hasllibacter</taxon>
    </lineage>
</organism>